<name>A0ACB7RJY3_HYAAI</name>
<dbReference type="Proteomes" id="UP000821845">
    <property type="component" value="Chromosome 9"/>
</dbReference>
<proteinExistence type="predicted"/>
<comment type="caution">
    <text evidence="1">The sequence shown here is derived from an EMBL/GenBank/DDBJ whole genome shotgun (WGS) entry which is preliminary data.</text>
</comment>
<sequence length="94" mass="10706">MTTEGASELDSKVKKLLLTRLSLESETLCPPCLITAYMKYVADLQYTKILEADAAVLRRMLRTGPLVDDFVLLKISWRAFEITFYNVDECPSLQ</sequence>
<evidence type="ECO:0000313" key="2">
    <source>
        <dbReference type="Proteomes" id="UP000821845"/>
    </source>
</evidence>
<dbReference type="EMBL" id="CM023489">
    <property type="protein sequence ID" value="KAH6922750.1"/>
    <property type="molecule type" value="Genomic_DNA"/>
</dbReference>
<keyword evidence="2" id="KW-1185">Reference proteome</keyword>
<organism evidence="1 2">
    <name type="scientific">Hyalomma asiaticum</name>
    <name type="common">Tick</name>
    <dbReference type="NCBI Taxonomy" id="266040"/>
    <lineage>
        <taxon>Eukaryota</taxon>
        <taxon>Metazoa</taxon>
        <taxon>Ecdysozoa</taxon>
        <taxon>Arthropoda</taxon>
        <taxon>Chelicerata</taxon>
        <taxon>Arachnida</taxon>
        <taxon>Acari</taxon>
        <taxon>Parasitiformes</taxon>
        <taxon>Ixodida</taxon>
        <taxon>Ixodoidea</taxon>
        <taxon>Ixodidae</taxon>
        <taxon>Hyalomminae</taxon>
        <taxon>Hyalomma</taxon>
    </lineage>
</organism>
<protein>
    <submittedName>
        <fullName evidence="1">Uncharacterized protein</fullName>
    </submittedName>
</protein>
<evidence type="ECO:0000313" key="1">
    <source>
        <dbReference type="EMBL" id="KAH6922750.1"/>
    </source>
</evidence>
<reference evidence="1" key="1">
    <citation type="submission" date="2020-05" db="EMBL/GenBank/DDBJ databases">
        <title>Large-scale comparative analyses of tick genomes elucidate their genetic diversity and vector capacities.</title>
        <authorList>
            <person name="Jia N."/>
            <person name="Wang J."/>
            <person name="Shi W."/>
            <person name="Du L."/>
            <person name="Sun Y."/>
            <person name="Zhan W."/>
            <person name="Jiang J."/>
            <person name="Wang Q."/>
            <person name="Zhang B."/>
            <person name="Ji P."/>
            <person name="Sakyi L.B."/>
            <person name="Cui X."/>
            <person name="Yuan T."/>
            <person name="Jiang B."/>
            <person name="Yang W."/>
            <person name="Lam T.T.-Y."/>
            <person name="Chang Q."/>
            <person name="Ding S."/>
            <person name="Wang X."/>
            <person name="Zhu J."/>
            <person name="Ruan X."/>
            <person name="Zhao L."/>
            <person name="Wei J."/>
            <person name="Que T."/>
            <person name="Du C."/>
            <person name="Cheng J."/>
            <person name="Dai P."/>
            <person name="Han X."/>
            <person name="Huang E."/>
            <person name="Gao Y."/>
            <person name="Liu J."/>
            <person name="Shao H."/>
            <person name="Ye R."/>
            <person name="Li L."/>
            <person name="Wei W."/>
            <person name="Wang X."/>
            <person name="Wang C."/>
            <person name="Yang T."/>
            <person name="Huo Q."/>
            <person name="Li W."/>
            <person name="Guo W."/>
            <person name="Chen H."/>
            <person name="Zhou L."/>
            <person name="Ni X."/>
            <person name="Tian J."/>
            <person name="Zhou Y."/>
            <person name="Sheng Y."/>
            <person name="Liu T."/>
            <person name="Pan Y."/>
            <person name="Xia L."/>
            <person name="Li J."/>
            <person name="Zhao F."/>
            <person name="Cao W."/>
        </authorList>
    </citation>
    <scope>NUCLEOTIDE SEQUENCE</scope>
    <source>
        <strain evidence="1">Hyas-2018</strain>
    </source>
</reference>
<accession>A0ACB7RJY3</accession>
<gene>
    <name evidence="1" type="ORF">HPB50_018790</name>
</gene>